<organism evidence="1 2">
    <name type="scientific">Dermacentor silvarum</name>
    <name type="common">Tick</name>
    <dbReference type="NCBI Taxonomy" id="543639"/>
    <lineage>
        <taxon>Eukaryota</taxon>
        <taxon>Metazoa</taxon>
        <taxon>Ecdysozoa</taxon>
        <taxon>Arthropoda</taxon>
        <taxon>Chelicerata</taxon>
        <taxon>Arachnida</taxon>
        <taxon>Acari</taxon>
        <taxon>Parasitiformes</taxon>
        <taxon>Ixodida</taxon>
        <taxon>Ixodoidea</taxon>
        <taxon>Ixodidae</taxon>
        <taxon>Rhipicephalinae</taxon>
        <taxon>Dermacentor</taxon>
    </lineage>
</organism>
<comment type="caution">
    <text evidence="1">The sequence shown here is derived from an EMBL/GenBank/DDBJ whole genome shotgun (WGS) entry which is preliminary data.</text>
</comment>
<reference evidence="1" key="1">
    <citation type="submission" date="2020-05" db="EMBL/GenBank/DDBJ databases">
        <title>Large-scale comparative analyses of tick genomes elucidate their genetic diversity and vector capacities.</title>
        <authorList>
            <person name="Jia N."/>
            <person name="Wang J."/>
            <person name="Shi W."/>
            <person name="Du L."/>
            <person name="Sun Y."/>
            <person name="Zhan W."/>
            <person name="Jiang J."/>
            <person name="Wang Q."/>
            <person name="Zhang B."/>
            <person name="Ji P."/>
            <person name="Sakyi L.B."/>
            <person name="Cui X."/>
            <person name="Yuan T."/>
            <person name="Jiang B."/>
            <person name="Yang W."/>
            <person name="Lam T.T.-Y."/>
            <person name="Chang Q."/>
            <person name="Ding S."/>
            <person name="Wang X."/>
            <person name="Zhu J."/>
            <person name="Ruan X."/>
            <person name="Zhao L."/>
            <person name="Wei J."/>
            <person name="Que T."/>
            <person name="Du C."/>
            <person name="Cheng J."/>
            <person name="Dai P."/>
            <person name="Han X."/>
            <person name="Huang E."/>
            <person name="Gao Y."/>
            <person name="Liu J."/>
            <person name="Shao H."/>
            <person name="Ye R."/>
            <person name="Li L."/>
            <person name="Wei W."/>
            <person name="Wang X."/>
            <person name="Wang C."/>
            <person name="Yang T."/>
            <person name="Huo Q."/>
            <person name="Li W."/>
            <person name="Guo W."/>
            <person name="Chen H."/>
            <person name="Zhou L."/>
            <person name="Ni X."/>
            <person name="Tian J."/>
            <person name="Zhou Y."/>
            <person name="Sheng Y."/>
            <person name="Liu T."/>
            <person name="Pan Y."/>
            <person name="Xia L."/>
            <person name="Li J."/>
            <person name="Zhao F."/>
            <person name="Cao W."/>
        </authorList>
    </citation>
    <scope>NUCLEOTIDE SEQUENCE</scope>
    <source>
        <strain evidence="1">Dsil-2018</strain>
    </source>
</reference>
<proteinExistence type="predicted"/>
<dbReference type="Proteomes" id="UP000821865">
    <property type="component" value="Chromosome 8"/>
</dbReference>
<accession>A0ACB8CAB7</accession>
<name>A0ACB8CAB7_DERSI</name>
<protein>
    <submittedName>
        <fullName evidence="1">Uncharacterized protein</fullName>
    </submittedName>
</protein>
<sequence length="630" mass="68532">MRLPLSLNDIIRTFILWNAFTTVLIWGASCIDVFIRLIRVDYMGAAFGFTGIAALKVLLLVYIYVAYLDTLESGAAYTVPETIASRPETSASQADTLSTGNHILGLRKGSRSSATQSYASLAKHHSSRNIQPLQRSSISTWRSTDTARQSAVPLTDGLEPWCQTMGSVYNDATEEAPLEVVPNKNRVSYVWGQEVVCGLKGGIQSAEPSLSQQSSPGKVSFDAINMLFFGGRRKPRTESLSPPFQMREEEPTNHPLTGASAEIAKAKSRENPREAMLPPAKFNYKEYVDDRPRDPIVQEPEQVPVLITGGSETGRNSGTAVTMTTDKQLKLKDGGASEITSHDQICQHPMESNHACDVVEVNKVPGMTPISLFDQALHLTQFAQETAVKEVIKPSYSDDKLNTPDGFSCASVPLPSSDMSQQKTSLAFHSFNPNSESGCYTKETRTNTPTTSHKIVLTNAQTAIDITKGTELSIPPPSALLDTSGSVNPRKNDANEVYFDKARACVEAKDQARAIANDSGSTYTPHGILSLPSQVTFSVERRRMSSENDQNLNSDDTPKPKVHFTEEVTQRDMMGATGGTDRSSGTTGVADDNVGRTQQKSERDGLSDEHDSEILTGAFSVDGAHSEKVQ</sequence>
<evidence type="ECO:0000313" key="2">
    <source>
        <dbReference type="Proteomes" id="UP000821865"/>
    </source>
</evidence>
<keyword evidence="2" id="KW-1185">Reference proteome</keyword>
<evidence type="ECO:0000313" key="1">
    <source>
        <dbReference type="EMBL" id="KAH7937857.1"/>
    </source>
</evidence>
<gene>
    <name evidence="1" type="ORF">HPB49_016878</name>
</gene>
<dbReference type="EMBL" id="CM023477">
    <property type="protein sequence ID" value="KAH7937857.1"/>
    <property type="molecule type" value="Genomic_DNA"/>
</dbReference>